<reference evidence="3 4" key="1">
    <citation type="submission" date="2020-08" db="EMBL/GenBank/DDBJ databases">
        <title>Genomic Encyclopedia of Type Strains, Phase IV (KMG-IV): sequencing the most valuable type-strain genomes for metagenomic binning, comparative biology and taxonomic classification.</title>
        <authorList>
            <person name="Goeker M."/>
        </authorList>
    </citation>
    <scope>NUCLEOTIDE SEQUENCE [LARGE SCALE GENOMIC DNA]</scope>
    <source>
        <strain evidence="3 4">DSM 2163</strain>
    </source>
</reference>
<protein>
    <submittedName>
        <fullName evidence="3">Uncharacterized protein</fullName>
    </submittedName>
</protein>
<keyword evidence="4" id="KW-1185">Reference proteome</keyword>
<proteinExistence type="predicted"/>
<dbReference type="AlphaFoldDB" id="A0A840ZNJ4"/>
<evidence type="ECO:0000313" key="3">
    <source>
        <dbReference type="EMBL" id="MBB5758333.1"/>
    </source>
</evidence>
<evidence type="ECO:0000313" key="4">
    <source>
        <dbReference type="Proteomes" id="UP000583454"/>
    </source>
</evidence>
<keyword evidence="2" id="KW-0812">Transmembrane</keyword>
<dbReference type="Proteomes" id="UP000583454">
    <property type="component" value="Unassembled WGS sequence"/>
</dbReference>
<feature type="transmembrane region" description="Helical" evidence="2">
    <location>
        <begin position="493"/>
        <end position="513"/>
    </location>
</feature>
<name>A0A840ZNJ4_9HYPH</name>
<dbReference type="RefSeq" id="WP_183570678.1">
    <property type="nucleotide sequence ID" value="NZ_JACHOP010000013.1"/>
</dbReference>
<accession>A0A840ZNJ4</accession>
<organism evidence="3 4">
    <name type="scientific">Methylorubrum rhodinum</name>
    <dbReference type="NCBI Taxonomy" id="29428"/>
    <lineage>
        <taxon>Bacteria</taxon>
        <taxon>Pseudomonadati</taxon>
        <taxon>Pseudomonadota</taxon>
        <taxon>Alphaproteobacteria</taxon>
        <taxon>Hyphomicrobiales</taxon>
        <taxon>Methylobacteriaceae</taxon>
        <taxon>Methylorubrum</taxon>
    </lineage>
</organism>
<feature type="region of interest" description="Disordered" evidence="1">
    <location>
        <begin position="303"/>
        <end position="322"/>
    </location>
</feature>
<keyword evidence="2" id="KW-0472">Membrane</keyword>
<dbReference type="EMBL" id="JACHOP010000013">
    <property type="protein sequence ID" value="MBB5758333.1"/>
    <property type="molecule type" value="Genomic_DNA"/>
</dbReference>
<keyword evidence="2" id="KW-1133">Transmembrane helix</keyword>
<comment type="caution">
    <text evidence="3">The sequence shown here is derived from an EMBL/GenBank/DDBJ whole genome shotgun (WGS) entry which is preliminary data.</text>
</comment>
<feature type="transmembrane region" description="Helical" evidence="2">
    <location>
        <begin position="465"/>
        <end position="487"/>
    </location>
</feature>
<evidence type="ECO:0000256" key="1">
    <source>
        <dbReference type="SAM" id="MobiDB-lite"/>
    </source>
</evidence>
<sequence length="680" mass="74330">MTAGQGPAVASRAAARPTSVIVVNCSRWPNFVQAVRNDALDLYAAEARVAFWDVTMAESEETLIWGQWPKPFAQHPRRFVDELLDRIEQVEEAANERLVVLMVFDRPESLSPDSGADRGTGAGVQAGAKAVKIAVAAVERLSRPMVEADPSLRSKVLWIAAFHGAESERDRRVAFDVVAPPAAGSPARLFETAVYLSSARGGNRRAGDAFTALRILIDLARDEDAARALLRAMPNNRDGRVFLLRPARVAANPSQDTRARLARLIRSTMDTAGSTVEDPAADRVGPIVTRLLERLETSQPGRIVGFTATPTPGSKKAGDTSALDAGTVEPASEHWAEVRNLDGGERAFVRAKGELATLYDARDANLARERRSLDENARENAGQLEELRGAAFDPSFGVSGQVKRHLERGCDYLSQKFDALTQDAHRSRDAHTSARVGAKAIPDHKLDGPFDNLRSALSAWLPLEVMLVATGAMAASFVLFQMPILFAHDANRWTVAPLIVAAAVWLVGWVIVLGRWRRAERHRIDAIVGVRTAQRAAAEDIDEIAKLGLRHVATARLAGQCLPFLTLMTRRAEEIGRISAEMQRVFDALEREAPPSDAKDEFVATAKEKLRTLPQEDAFKTILWDEKPPATALHDLEFDAGRSPLRFQSTLTFRGVVRIENVAFADDAHPPATTPPNVRS</sequence>
<evidence type="ECO:0000256" key="2">
    <source>
        <dbReference type="SAM" id="Phobius"/>
    </source>
</evidence>
<gene>
    <name evidence="3" type="ORF">HNR00_003053</name>
</gene>